<comment type="caution">
    <text evidence="2">The sequence shown here is derived from an EMBL/GenBank/DDBJ whole genome shotgun (WGS) entry which is preliminary data.</text>
</comment>
<dbReference type="EMBL" id="JAUNZN010000006">
    <property type="protein sequence ID" value="KAK4819767.1"/>
    <property type="molecule type" value="Genomic_DNA"/>
</dbReference>
<proteinExistence type="predicted"/>
<evidence type="ECO:0000313" key="3">
    <source>
        <dbReference type="Proteomes" id="UP001333110"/>
    </source>
</evidence>
<reference evidence="2 3" key="1">
    <citation type="journal article" date="2023" name="J. Hered.">
        <title>Chromosome-level genome of the wood stork (Mycteria americana) provides insight into avian chromosome evolution.</title>
        <authorList>
            <person name="Flamio R. Jr."/>
            <person name="Ramstad K.M."/>
        </authorList>
    </citation>
    <scope>NUCLEOTIDE SEQUENCE [LARGE SCALE GENOMIC DNA]</scope>
    <source>
        <strain evidence="2">JAX WOST 10</strain>
    </source>
</reference>
<gene>
    <name evidence="2" type="ORF">QYF61_011367</name>
</gene>
<feature type="region of interest" description="Disordered" evidence="1">
    <location>
        <begin position="1"/>
        <end position="28"/>
    </location>
</feature>
<organism evidence="2 3">
    <name type="scientific">Mycteria americana</name>
    <name type="common">Wood stork</name>
    <dbReference type="NCBI Taxonomy" id="33587"/>
    <lineage>
        <taxon>Eukaryota</taxon>
        <taxon>Metazoa</taxon>
        <taxon>Chordata</taxon>
        <taxon>Craniata</taxon>
        <taxon>Vertebrata</taxon>
        <taxon>Euteleostomi</taxon>
        <taxon>Archelosauria</taxon>
        <taxon>Archosauria</taxon>
        <taxon>Dinosauria</taxon>
        <taxon>Saurischia</taxon>
        <taxon>Theropoda</taxon>
        <taxon>Coelurosauria</taxon>
        <taxon>Aves</taxon>
        <taxon>Neognathae</taxon>
        <taxon>Neoaves</taxon>
        <taxon>Aequornithes</taxon>
        <taxon>Ciconiiformes</taxon>
        <taxon>Ciconiidae</taxon>
        <taxon>Mycteria</taxon>
    </lineage>
</organism>
<name>A0AAN7RWJ7_MYCAM</name>
<dbReference type="Proteomes" id="UP001333110">
    <property type="component" value="Unassembled WGS sequence"/>
</dbReference>
<dbReference type="AlphaFoldDB" id="A0AAN7RWJ7"/>
<dbReference type="PANTHER" id="PTHR33332">
    <property type="entry name" value="REVERSE TRANSCRIPTASE DOMAIN-CONTAINING PROTEIN"/>
    <property type="match status" value="1"/>
</dbReference>
<evidence type="ECO:0000313" key="2">
    <source>
        <dbReference type="EMBL" id="KAK4819767.1"/>
    </source>
</evidence>
<accession>A0AAN7RWJ7</accession>
<keyword evidence="3" id="KW-1185">Reference proteome</keyword>
<sequence length="136" mass="14830">MWGELKACTTQEPHEVQQGEFQSPAPGDSCTRHQDVLGATQLESSLAEKDLGVLVDTKLTVSQQCALAAKKADGILGYIKRSVASSLSERIHPLSSALVRPYLVYCVQVWAPQYKRDTDILEKLLEDDEGSGASLL</sequence>
<evidence type="ECO:0000256" key="1">
    <source>
        <dbReference type="SAM" id="MobiDB-lite"/>
    </source>
</evidence>
<protein>
    <submittedName>
        <fullName evidence="2">Uncharacterized protein</fullName>
    </submittedName>
</protein>